<dbReference type="InterPro" id="IPR013210">
    <property type="entry name" value="LRR_N_plant-typ"/>
</dbReference>
<dbReference type="GO" id="GO:0005524">
    <property type="term" value="F:ATP binding"/>
    <property type="evidence" value="ECO:0007669"/>
    <property type="project" value="UniProtKB-KW"/>
</dbReference>
<proteinExistence type="inferred from homology"/>
<dbReference type="GO" id="GO:0004674">
    <property type="term" value="F:protein serine/threonine kinase activity"/>
    <property type="evidence" value="ECO:0007669"/>
    <property type="project" value="UniProtKB-KW"/>
</dbReference>
<keyword evidence="21" id="KW-1185">Reference proteome</keyword>
<keyword evidence="11" id="KW-0418">Kinase</keyword>
<dbReference type="GO" id="GO:0016020">
    <property type="term" value="C:membrane"/>
    <property type="evidence" value="ECO:0007669"/>
    <property type="project" value="UniProtKB-SubCell"/>
</dbReference>
<evidence type="ECO:0000256" key="15">
    <source>
        <dbReference type="ARBA" id="ARBA00023180"/>
    </source>
</evidence>
<evidence type="ECO:0000256" key="10">
    <source>
        <dbReference type="ARBA" id="ARBA00022741"/>
    </source>
</evidence>
<dbReference type="OrthoDB" id="676979at2759"/>
<comment type="similarity">
    <text evidence="2">Belongs to the RLP family.</text>
</comment>
<dbReference type="PANTHER" id="PTHR48005:SF57">
    <property type="entry name" value="RECEPTOR KINASE-LIKE PROTEIN XA21"/>
    <property type="match status" value="1"/>
</dbReference>
<dbReference type="FunFam" id="3.80.10.10:FF:000095">
    <property type="entry name" value="LRR receptor-like serine/threonine-protein kinase GSO1"/>
    <property type="match status" value="1"/>
</dbReference>
<keyword evidence="7" id="KW-0812">Transmembrane</keyword>
<feature type="domain" description="Leucine-rich repeat-containing N-terminal plant-type" evidence="19">
    <location>
        <begin position="39"/>
        <end position="78"/>
    </location>
</feature>
<evidence type="ECO:0000259" key="18">
    <source>
        <dbReference type="Pfam" id="PF07714"/>
    </source>
</evidence>
<evidence type="ECO:0000259" key="19">
    <source>
        <dbReference type="Pfam" id="PF08263"/>
    </source>
</evidence>
<evidence type="ECO:0000256" key="4">
    <source>
        <dbReference type="ARBA" id="ARBA00022527"/>
    </source>
</evidence>
<sequence>MEITKKAREWKIIYSSSFGKNTAHLHQHQCLGMVLTNNSTDQTSLLALKDKIVNDSHNVLANNWSTTASVCSWIGVTCGAPRYRVSGLNLSHMSLSGYIPSEIGNLSFLAFLSIRNNTFQGSLPNELANLLHLEYLDFAFNSFTGDIPPSLGSLPELKSLLLEANFFIGNLPLSLLNISSLQTINISYNQLHGFMPSSIFSRSSLMSLIVLDIDIAIDSAVDALCILCNYAPEGVSCQILCKRTIGLSLIIYLSRNFLLVLEKDGFGEFAGSIPRTIGNCTMIEEINLSENNLKGVLPPELGGLSNLKTLRIDDNALTGNVPSALFNISAIEVIGMYANLLSGSLPPTMGLVMPNLRELRLGGNELEGTIPSSISNASTLAVVDLSNNSFTGLIPGTLGNLRQLQVLNLANNHLTSESSTPQLSILSALENCKSLRRIYLSVNPLNTTLPISFGNLSSSLEQFWADECNLKGNIPNTIGNFSSLIALSLANNELASVVPTATERLTNLQLLDLQGNQLEGNITDNLCHSDSLFDLSLGGNKLSGSIPECLGNLTNLRHLNLSSNNFTSTIPLSLGNLAGILVLNLSSNFLSGSLPLVFRQLMVAEEIDLSRNQLSGQIPNSTWDLKNLAYLSLATNRLQGPIPGSFSFALSLEFLDLSHNSLSGLIPKSLETLLHLRYFNVSFNGLQGEIPSEGPFRNFSAQSYMMNNELCGAPRLHVPPCKIGPDEQGSAKQSKFLCTTGYVAPECGLYGTVSEKSDVYSFGILLMETFTGKKPTDEMFYGEISLKNWVEESLVQNHIARVIDPCLMENEEEYFDAKITSLSLIMRLAQLCCSESPAHRLNMKQVVDMLNDIKQSFVASISGDIHWKFNSEILRTDRIRNNMEKFAKWRRESLLDA</sequence>
<evidence type="ECO:0000256" key="5">
    <source>
        <dbReference type="ARBA" id="ARBA00022614"/>
    </source>
</evidence>
<dbReference type="Pfam" id="PF13855">
    <property type="entry name" value="LRR_8"/>
    <property type="match status" value="2"/>
</dbReference>
<dbReference type="InterPro" id="IPR001611">
    <property type="entry name" value="Leu-rich_rpt"/>
</dbReference>
<evidence type="ECO:0000256" key="12">
    <source>
        <dbReference type="ARBA" id="ARBA00022840"/>
    </source>
</evidence>
<dbReference type="InterPro" id="IPR001245">
    <property type="entry name" value="Ser-Thr/Tyr_kinase_cat_dom"/>
</dbReference>
<keyword evidence="14" id="KW-0472">Membrane</keyword>
<keyword evidence="15" id="KW-0325">Glycoprotein</keyword>
<dbReference type="Pfam" id="PF07714">
    <property type="entry name" value="PK_Tyr_Ser-Thr"/>
    <property type="match status" value="1"/>
</dbReference>
<comment type="catalytic activity">
    <reaction evidence="16">
        <text>L-threonyl-[protein] + ATP = O-phospho-L-threonyl-[protein] + ADP + H(+)</text>
        <dbReference type="Rhea" id="RHEA:46608"/>
        <dbReference type="Rhea" id="RHEA-COMP:11060"/>
        <dbReference type="Rhea" id="RHEA-COMP:11605"/>
        <dbReference type="ChEBI" id="CHEBI:15378"/>
        <dbReference type="ChEBI" id="CHEBI:30013"/>
        <dbReference type="ChEBI" id="CHEBI:30616"/>
        <dbReference type="ChEBI" id="CHEBI:61977"/>
        <dbReference type="ChEBI" id="CHEBI:456216"/>
        <dbReference type="EC" id="2.7.11.1"/>
    </reaction>
</comment>
<dbReference type="SMART" id="SM00369">
    <property type="entry name" value="LRR_TYP"/>
    <property type="match status" value="10"/>
</dbReference>
<dbReference type="EMBL" id="JAAWWB010000005">
    <property type="protein sequence ID" value="KAG6782966.1"/>
    <property type="molecule type" value="Genomic_DNA"/>
</dbReference>
<dbReference type="FunFam" id="3.80.10.10:FF:000383">
    <property type="entry name" value="Leucine-rich repeat receptor protein kinase EMS1"/>
    <property type="match status" value="1"/>
</dbReference>
<organism evidence="20 21">
    <name type="scientific">Populus tomentosa</name>
    <name type="common">Chinese white poplar</name>
    <dbReference type="NCBI Taxonomy" id="118781"/>
    <lineage>
        <taxon>Eukaryota</taxon>
        <taxon>Viridiplantae</taxon>
        <taxon>Streptophyta</taxon>
        <taxon>Embryophyta</taxon>
        <taxon>Tracheophyta</taxon>
        <taxon>Spermatophyta</taxon>
        <taxon>Magnoliopsida</taxon>
        <taxon>eudicotyledons</taxon>
        <taxon>Gunneridae</taxon>
        <taxon>Pentapetalae</taxon>
        <taxon>rosids</taxon>
        <taxon>fabids</taxon>
        <taxon>Malpighiales</taxon>
        <taxon>Salicaceae</taxon>
        <taxon>Saliceae</taxon>
        <taxon>Populus</taxon>
    </lineage>
</organism>
<evidence type="ECO:0000256" key="9">
    <source>
        <dbReference type="ARBA" id="ARBA00022737"/>
    </source>
</evidence>
<evidence type="ECO:0000256" key="2">
    <source>
        <dbReference type="ARBA" id="ARBA00009592"/>
    </source>
</evidence>
<dbReference type="FunFam" id="3.80.10.10:FF:000275">
    <property type="entry name" value="Leucine-rich repeat receptor-like protein kinase"/>
    <property type="match status" value="1"/>
</dbReference>
<keyword evidence="6" id="KW-0808">Transferase</keyword>
<reference evidence="20" key="1">
    <citation type="journal article" date="2020" name="bioRxiv">
        <title>Hybrid origin of Populus tomentosa Carr. identified through genome sequencing and phylogenomic analysis.</title>
        <authorList>
            <person name="An X."/>
            <person name="Gao K."/>
            <person name="Chen Z."/>
            <person name="Li J."/>
            <person name="Yang X."/>
            <person name="Yang X."/>
            <person name="Zhou J."/>
            <person name="Guo T."/>
            <person name="Zhao T."/>
            <person name="Huang S."/>
            <person name="Miao D."/>
            <person name="Khan W.U."/>
            <person name="Rao P."/>
            <person name="Ye M."/>
            <person name="Lei B."/>
            <person name="Liao W."/>
            <person name="Wang J."/>
            <person name="Ji L."/>
            <person name="Li Y."/>
            <person name="Guo B."/>
            <person name="Mustafa N.S."/>
            <person name="Li S."/>
            <person name="Yun Q."/>
            <person name="Keller S.R."/>
            <person name="Mao J."/>
            <person name="Zhang R."/>
            <person name="Strauss S.H."/>
        </authorList>
    </citation>
    <scope>NUCLEOTIDE SEQUENCE</scope>
    <source>
        <strain evidence="20">GM15</strain>
        <tissue evidence="20">Leaf</tissue>
    </source>
</reference>
<keyword evidence="13" id="KW-1133">Transmembrane helix</keyword>
<accession>A0A8X8A9W0</accession>
<evidence type="ECO:0000256" key="11">
    <source>
        <dbReference type="ARBA" id="ARBA00022777"/>
    </source>
</evidence>
<keyword evidence="5" id="KW-0433">Leucine-rich repeat</keyword>
<evidence type="ECO:0000256" key="6">
    <source>
        <dbReference type="ARBA" id="ARBA00022679"/>
    </source>
</evidence>
<feature type="domain" description="Serine-threonine/tyrosine-protein kinase catalytic" evidence="18">
    <location>
        <begin position="731"/>
        <end position="849"/>
    </location>
</feature>
<evidence type="ECO:0000313" key="20">
    <source>
        <dbReference type="EMBL" id="KAG6782966.1"/>
    </source>
</evidence>
<dbReference type="Pfam" id="PF08263">
    <property type="entry name" value="LRRNT_2"/>
    <property type="match status" value="1"/>
</dbReference>
<dbReference type="PROSITE" id="PS51450">
    <property type="entry name" value="LRR"/>
    <property type="match status" value="3"/>
</dbReference>
<evidence type="ECO:0000256" key="8">
    <source>
        <dbReference type="ARBA" id="ARBA00022729"/>
    </source>
</evidence>
<evidence type="ECO:0000256" key="14">
    <source>
        <dbReference type="ARBA" id="ARBA00023136"/>
    </source>
</evidence>
<evidence type="ECO:0000256" key="7">
    <source>
        <dbReference type="ARBA" id="ARBA00022692"/>
    </source>
</evidence>
<keyword evidence="8" id="KW-0732">Signal</keyword>
<comment type="caution">
    <text evidence="20">The sequence shown here is derived from an EMBL/GenBank/DDBJ whole genome shotgun (WGS) entry which is preliminary data.</text>
</comment>
<evidence type="ECO:0000256" key="1">
    <source>
        <dbReference type="ARBA" id="ARBA00004479"/>
    </source>
</evidence>
<dbReference type="InterPro" id="IPR003591">
    <property type="entry name" value="Leu-rich_rpt_typical-subtyp"/>
</dbReference>
<evidence type="ECO:0000256" key="3">
    <source>
        <dbReference type="ARBA" id="ARBA00012513"/>
    </source>
</evidence>
<keyword evidence="4" id="KW-0723">Serine/threonine-protein kinase</keyword>
<name>A0A8X8A9W0_POPTO</name>
<dbReference type="AlphaFoldDB" id="A0A8X8A9W0"/>
<evidence type="ECO:0000313" key="21">
    <source>
        <dbReference type="Proteomes" id="UP000886885"/>
    </source>
</evidence>
<dbReference type="EC" id="2.7.11.1" evidence="3"/>
<dbReference type="InterPro" id="IPR051420">
    <property type="entry name" value="Ser_Thr_Kinases_DiverseReg"/>
</dbReference>
<evidence type="ECO:0000256" key="16">
    <source>
        <dbReference type="ARBA" id="ARBA00047899"/>
    </source>
</evidence>
<evidence type="ECO:0000256" key="13">
    <source>
        <dbReference type="ARBA" id="ARBA00022989"/>
    </source>
</evidence>
<keyword evidence="10" id="KW-0547">Nucleotide-binding</keyword>
<dbReference type="Pfam" id="PF00560">
    <property type="entry name" value="LRR_1"/>
    <property type="match status" value="8"/>
</dbReference>
<keyword evidence="9" id="KW-0677">Repeat</keyword>
<comment type="subcellular location">
    <subcellularLocation>
        <location evidence="1">Membrane</location>
        <topology evidence="1">Single-pass type I membrane protein</topology>
    </subcellularLocation>
</comment>
<keyword evidence="12" id="KW-0067">ATP-binding</keyword>
<comment type="catalytic activity">
    <reaction evidence="17">
        <text>L-seryl-[protein] + ATP = O-phospho-L-seryl-[protein] + ADP + H(+)</text>
        <dbReference type="Rhea" id="RHEA:17989"/>
        <dbReference type="Rhea" id="RHEA-COMP:9863"/>
        <dbReference type="Rhea" id="RHEA-COMP:11604"/>
        <dbReference type="ChEBI" id="CHEBI:15378"/>
        <dbReference type="ChEBI" id="CHEBI:29999"/>
        <dbReference type="ChEBI" id="CHEBI:30616"/>
        <dbReference type="ChEBI" id="CHEBI:83421"/>
        <dbReference type="ChEBI" id="CHEBI:456216"/>
        <dbReference type="EC" id="2.7.11.1"/>
    </reaction>
</comment>
<gene>
    <name evidence="20" type="ORF">POTOM_012393</name>
</gene>
<dbReference type="PANTHER" id="PTHR48005">
    <property type="entry name" value="LEUCINE RICH REPEAT KINASE 2"/>
    <property type="match status" value="1"/>
</dbReference>
<protein>
    <recommendedName>
        <fullName evidence="3">non-specific serine/threonine protein kinase</fullName>
        <ecNumber evidence="3">2.7.11.1</ecNumber>
    </recommendedName>
</protein>
<dbReference type="Proteomes" id="UP000886885">
    <property type="component" value="Chromosome 3A"/>
</dbReference>
<evidence type="ECO:0000256" key="17">
    <source>
        <dbReference type="ARBA" id="ARBA00048679"/>
    </source>
</evidence>